<proteinExistence type="inferred from homology"/>
<dbReference type="GO" id="GO:0031625">
    <property type="term" value="F:ubiquitin protein ligase binding"/>
    <property type="evidence" value="ECO:0007669"/>
    <property type="project" value="InterPro"/>
</dbReference>
<protein>
    <recommendedName>
        <fullName evidence="2">Cullin N-terminal domain-containing protein</fullName>
    </recommendedName>
</protein>
<evidence type="ECO:0000256" key="1">
    <source>
        <dbReference type="ARBA" id="ARBA00006019"/>
    </source>
</evidence>
<dbReference type="GO" id="GO:0006511">
    <property type="term" value="P:ubiquitin-dependent protein catabolic process"/>
    <property type="evidence" value="ECO:0007669"/>
    <property type="project" value="InterPro"/>
</dbReference>
<dbReference type="AlphaFoldDB" id="A0A2I0KIE5"/>
<keyword evidence="4" id="KW-1185">Reference proteome</keyword>
<dbReference type="InterPro" id="IPR016159">
    <property type="entry name" value="Cullin_repeat-like_dom_sf"/>
</dbReference>
<dbReference type="Proteomes" id="UP000233551">
    <property type="component" value="Unassembled WGS sequence"/>
</dbReference>
<comment type="caution">
    <text evidence="3">The sequence shown here is derived from an EMBL/GenBank/DDBJ whole genome shotgun (WGS) entry which is preliminary data.</text>
</comment>
<evidence type="ECO:0000259" key="2">
    <source>
        <dbReference type="Pfam" id="PF00888"/>
    </source>
</evidence>
<dbReference type="SUPFAM" id="SSF74788">
    <property type="entry name" value="Cullin repeat-like"/>
    <property type="match status" value="1"/>
</dbReference>
<dbReference type="PANTHER" id="PTHR11932">
    <property type="entry name" value="CULLIN"/>
    <property type="match status" value="1"/>
</dbReference>
<feature type="domain" description="Cullin N-terminal" evidence="2">
    <location>
        <begin position="199"/>
        <end position="310"/>
    </location>
</feature>
<dbReference type="EMBL" id="PGOL01000563">
    <property type="protein sequence ID" value="PKI68294.1"/>
    <property type="molecule type" value="Genomic_DNA"/>
</dbReference>
<evidence type="ECO:0000313" key="3">
    <source>
        <dbReference type="EMBL" id="PKI68294.1"/>
    </source>
</evidence>
<dbReference type="Gene3D" id="1.20.1310.10">
    <property type="entry name" value="Cullin Repeats"/>
    <property type="match status" value="1"/>
</dbReference>
<sequence length="312" mass="35790">MEALAALVDCPRFGQFWLPVLFDLKDMDLWIYEFNRRFDGLAHTFMSRTARLWVSLSLSLPPLCKGLEDATRNFSVRHCRSSSYTLASEVLALFVARECRRYSIIPLILSLGIMDWLRKYRRLETRCKVGPLPGMDTIDRAISTILPDNRGVPSRPTSTDTNDASLVAEAQGIVLDMCTKQPPSHYSKHPLCQVLPSLRVKSALLLLQGLIQRWLDHDAIVGRLLYLFQPLKQHYISREKLPSVMQAALRMFLLVVFDQLHDKLRILVLSMIKQQREGNAIEESLLQSVLDIYVKINTGNMSRYEDNFETHA</sequence>
<comment type="similarity">
    <text evidence="1">Belongs to the cullin family.</text>
</comment>
<evidence type="ECO:0000313" key="4">
    <source>
        <dbReference type="Proteomes" id="UP000233551"/>
    </source>
</evidence>
<dbReference type="InterPro" id="IPR001373">
    <property type="entry name" value="Cullin_N"/>
</dbReference>
<dbReference type="Pfam" id="PF00888">
    <property type="entry name" value="Cullin"/>
    <property type="match status" value="1"/>
</dbReference>
<dbReference type="STRING" id="22663.A0A2I0KIE5"/>
<dbReference type="InterPro" id="IPR045093">
    <property type="entry name" value="Cullin"/>
</dbReference>
<reference evidence="3 4" key="1">
    <citation type="submission" date="2017-11" db="EMBL/GenBank/DDBJ databases">
        <title>De-novo sequencing of pomegranate (Punica granatum L.) genome.</title>
        <authorList>
            <person name="Akparov Z."/>
            <person name="Amiraslanov A."/>
            <person name="Hajiyeva S."/>
            <person name="Abbasov M."/>
            <person name="Kaur K."/>
            <person name="Hamwieh A."/>
            <person name="Solovyev V."/>
            <person name="Salamov A."/>
            <person name="Braich B."/>
            <person name="Kosarev P."/>
            <person name="Mahmoud A."/>
            <person name="Hajiyev E."/>
            <person name="Babayeva S."/>
            <person name="Izzatullayeva V."/>
            <person name="Mammadov A."/>
            <person name="Mammadov A."/>
            <person name="Sharifova S."/>
            <person name="Ojaghi J."/>
            <person name="Eynullazada K."/>
            <person name="Bayramov B."/>
            <person name="Abdulazimova A."/>
            <person name="Shahmuradov I."/>
        </authorList>
    </citation>
    <scope>NUCLEOTIDE SEQUENCE [LARGE SCALE GENOMIC DNA]</scope>
    <source>
        <strain evidence="4">cv. AG2017</strain>
        <tissue evidence="3">Leaf</tissue>
    </source>
</reference>
<organism evidence="3 4">
    <name type="scientific">Punica granatum</name>
    <name type="common">Pomegranate</name>
    <dbReference type="NCBI Taxonomy" id="22663"/>
    <lineage>
        <taxon>Eukaryota</taxon>
        <taxon>Viridiplantae</taxon>
        <taxon>Streptophyta</taxon>
        <taxon>Embryophyta</taxon>
        <taxon>Tracheophyta</taxon>
        <taxon>Spermatophyta</taxon>
        <taxon>Magnoliopsida</taxon>
        <taxon>eudicotyledons</taxon>
        <taxon>Gunneridae</taxon>
        <taxon>Pentapetalae</taxon>
        <taxon>rosids</taxon>
        <taxon>malvids</taxon>
        <taxon>Myrtales</taxon>
        <taxon>Lythraceae</taxon>
        <taxon>Punica</taxon>
    </lineage>
</organism>
<name>A0A2I0KIE5_PUNGR</name>
<gene>
    <name evidence="3" type="ORF">CRG98_011324</name>
</gene>
<accession>A0A2I0KIE5</accession>